<dbReference type="InterPro" id="IPR006869">
    <property type="entry name" value="DUF547"/>
</dbReference>
<gene>
    <name evidence="4" type="ORF">TSUD_212310</name>
</gene>
<reference evidence="5" key="1">
    <citation type="journal article" date="2017" name="Front. Plant Sci.">
        <title>Climate Clever Clovers: New Paradigm to Reduce the Environmental Footprint of Ruminants by Breeding Low Methanogenic Forages Utilizing Haplotype Variation.</title>
        <authorList>
            <person name="Kaur P."/>
            <person name="Appels R."/>
            <person name="Bayer P.E."/>
            <person name="Keeble-Gagnere G."/>
            <person name="Wang J."/>
            <person name="Hirakawa H."/>
            <person name="Shirasawa K."/>
            <person name="Vercoe P."/>
            <person name="Stefanova K."/>
            <person name="Durmic Z."/>
            <person name="Nichols P."/>
            <person name="Revell C."/>
            <person name="Isobe S.N."/>
            <person name="Edwards D."/>
            <person name="Erskine W."/>
        </authorList>
    </citation>
    <scope>NUCLEOTIDE SEQUENCE [LARGE SCALE GENOMIC DNA]</scope>
    <source>
        <strain evidence="5">cv. Daliak</strain>
    </source>
</reference>
<dbReference type="Pfam" id="PF14389">
    <property type="entry name" value="Lzipper-MIP1"/>
    <property type="match status" value="1"/>
</dbReference>
<feature type="coiled-coil region" evidence="1">
    <location>
        <begin position="3"/>
        <end position="30"/>
    </location>
</feature>
<dbReference type="AlphaFoldDB" id="A0A2Z6MEQ5"/>
<feature type="coiled-coil region" evidence="1">
    <location>
        <begin position="57"/>
        <end position="84"/>
    </location>
</feature>
<protein>
    <recommendedName>
        <fullName evidence="6">DUF547 domain-containing protein</fullName>
    </recommendedName>
</protein>
<name>A0A2Z6MEQ5_TRISU</name>
<dbReference type="PANTHER" id="PTHR46248">
    <property type="entry name" value="EXPRESSED PROTEIN"/>
    <property type="match status" value="1"/>
</dbReference>
<dbReference type="Pfam" id="PF04784">
    <property type="entry name" value="DUF547"/>
    <property type="match status" value="2"/>
</dbReference>
<evidence type="ECO:0008006" key="6">
    <source>
        <dbReference type="Google" id="ProtNLM"/>
    </source>
</evidence>
<evidence type="ECO:0000256" key="1">
    <source>
        <dbReference type="SAM" id="Coils"/>
    </source>
</evidence>
<dbReference type="EMBL" id="DF973446">
    <property type="protein sequence ID" value="GAU31124.1"/>
    <property type="molecule type" value="Genomic_DNA"/>
</dbReference>
<evidence type="ECO:0000313" key="5">
    <source>
        <dbReference type="Proteomes" id="UP000242715"/>
    </source>
</evidence>
<dbReference type="PANTHER" id="PTHR46248:SF4">
    <property type="entry name" value="OS01G0147800 PROTEIN"/>
    <property type="match status" value="1"/>
</dbReference>
<keyword evidence="1" id="KW-0175">Coiled coil</keyword>
<feature type="domain" description="Ternary complex factor MIP1 leucine-zipper" evidence="3">
    <location>
        <begin position="6"/>
        <end position="88"/>
    </location>
</feature>
<dbReference type="Proteomes" id="UP000242715">
    <property type="component" value="Unassembled WGS sequence"/>
</dbReference>
<evidence type="ECO:0000259" key="3">
    <source>
        <dbReference type="Pfam" id="PF14389"/>
    </source>
</evidence>
<sequence>MEKSQEPQNRQELENEVIQLQAQLKGEESMNRVLLCASLHGPVCSLQHIPSGFSTQVYELLEELALVEEEIILLERKVKDLKHRWYQEKNETTDWKIHHRKQLKLCNQLQGSFSQNYEVFTKGRKSKDRRTSLGSTLDIHSLFSTPRRSTEYEVPRRKTGKIPRQNFIEKPNELSEELLKCLIGIFLELNQASLDIKGSETTVPRLTLPCKKSKGFISKTSSNCKTHSFLSNGNASCLDPYGISSDLDCTARDVGPYNNFIQITRSSLDTEFFSHCLPAFRKLSFLSYKQRLAFWINIYNACIMNAFLDHGIPSTQEKLLTLMNKGPVHEKEVLLRHVYGVGYPEPNVTFALCRGTWSSPAIRVYTSEEVVNQLGRAKVEYLEASVGITNKRKIIVPKLLQWHMHDFADEMESLVEWIYSQLPRSGSLKRAMMECLIRETKYPMSKMVEIQPYESEFRYILPI</sequence>
<keyword evidence="5" id="KW-1185">Reference proteome</keyword>
<evidence type="ECO:0000259" key="2">
    <source>
        <dbReference type="Pfam" id="PF04784"/>
    </source>
</evidence>
<dbReference type="InterPro" id="IPR025757">
    <property type="entry name" value="MIP1_Leuzipper"/>
</dbReference>
<organism evidence="4 5">
    <name type="scientific">Trifolium subterraneum</name>
    <name type="common">Subterranean clover</name>
    <dbReference type="NCBI Taxonomy" id="3900"/>
    <lineage>
        <taxon>Eukaryota</taxon>
        <taxon>Viridiplantae</taxon>
        <taxon>Streptophyta</taxon>
        <taxon>Embryophyta</taxon>
        <taxon>Tracheophyta</taxon>
        <taxon>Spermatophyta</taxon>
        <taxon>Magnoliopsida</taxon>
        <taxon>eudicotyledons</taxon>
        <taxon>Gunneridae</taxon>
        <taxon>Pentapetalae</taxon>
        <taxon>rosids</taxon>
        <taxon>fabids</taxon>
        <taxon>Fabales</taxon>
        <taxon>Fabaceae</taxon>
        <taxon>Papilionoideae</taxon>
        <taxon>50 kb inversion clade</taxon>
        <taxon>NPAAA clade</taxon>
        <taxon>Hologalegina</taxon>
        <taxon>IRL clade</taxon>
        <taxon>Trifolieae</taxon>
        <taxon>Trifolium</taxon>
    </lineage>
</organism>
<accession>A0A2Z6MEQ5</accession>
<feature type="domain" description="DUF547" evidence="2">
    <location>
        <begin position="336"/>
        <end position="382"/>
    </location>
</feature>
<evidence type="ECO:0000313" key="4">
    <source>
        <dbReference type="EMBL" id="GAU31124.1"/>
    </source>
</evidence>
<proteinExistence type="predicted"/>
<dbReference type="OrthoDB" id="418495at2759"/>
<feature type="domain" description="DUF547" evidence="2">
    <location>
        <begin position="284"/>
        <end position="325"/>
    </location>
</feature>